<comment type="caution">
    <text evidence="1">The sequence shown here is derived from an EMBL/GenBank/DDBJ whole genome shotgun (WGS) entry which is preliminary data.</text>
</comment>
<dbReference type="AlphaFoldDB" id="A0ABD1ING8"/>
<dbReference type="EMBL" id="JBEAFC010000001">
    <property type="protein sequence ID" value="KAL1569264.1"/>
    <property type="molecule type" value="Genomic_DNA"/>
</dbReference>
<name>A0ABD1ING8_SALDI</name>
<dbReference type="Proteomes" id="UP001567538">
    <property type="component" value="Unassembled WGS sequence"/>
</dbReference>
<reference evidence="1 2" key="1">
    <citation type="submission" date="2024-06" db="EMBL/GenBank/DDBJ databases">
        <title>A chromosome level genome sequence of Diviner's sage (Salvia divinorum).</title>
        <authorList>
            <person name="Ford S.A."/>
            <person name="Ro D.-K."/>
            <person name="Ness R.W."/>
            <person name="Phillips M.A."/>
        </authorList>
    </citation>
    <scope>NUCLEOTIDE SEQUENCE [LARGE SCALE GENOMIC DNA]</scope>
    <source>
        <strain evidence="1">SAF-2024a</strain>
        <tissue evidence="1">Leaf</tissue>
    </source>
</reference>
<proteinExistence type="predicted"/>
<keyword evidence="2" id="KW-1185">Reference proteome</keyword>
<organism evidence="1 2">
    <name type="scientific">Salvia divinorum</name>
    <name type="common">Maria pastora</name>
    <name type="synonym">Diviner's sage</name>
    <dbReference type="NCBI Taxonomy" id="28513"/>
    <lineage>
        <taxon>Eukaryota</taxon>
        <taxon>Viridiplantae</taxon>
        <taxon>Streptophyta</taxon>
        <taxon>Embryophyta</taxon>
        <taxon>Tracheophyta</taxon>
        <taxon>Spermatophyta</taxon>
        <taxon>Magnoliopsida</taxon>
        <taxon>eudicotyledons</taxon>
        <taxon>Gunneridae</taxon>
        <taxon>Pentapetalae</taxon>
        <taxon>asterids</taxon>
        <taxon>lamiids</taxon>
        <taxon>Lamiales</taxon>
        <taxon>Lamiaceae</taxon>
        <taxon>Nepetoideae</taxon>
        <taxon>Mentheae</taxon>
        <taxon>Salviinae</taxon>
        <taxon>Salvia</taxon>
        <taxon>Salvia subgen. Calosphace</taxon>
    </lineage>
</organism>
<evidence type="ECO:0000313" key="1">
    <source>
        <dbReference type="EMBL" id="KAL1569264.1"/>
    </source>
</evidence>
<protein>
    <submittedName>
        <fullName evidence="1">Uncharacterized protein</fullName>
    </submittedName>
</protein>
<accession>A0ABD1ING8</accession>
<evidence type="ECO:0000313" key="2">
    <source>
        <dbReference type="Proteomes" id="UP001567538"/>
    </source>
</evidence>
<gene>
    <name evidence="1" type="ORF">AAHA92_00760</name>
</gene>
<sequence>MEVGQLAQTAQASNLAILAVEPRHHLIPRVSSRSEVQIISDRPKILTEVSKVAAVFYSSSVGFLHDRRFKRCPIVLKYLRKGTYPNGLRKGLTACFMLVGTGRIEGECLLAELPGWCLLGTLLRKLELS</sequence>